<dbReference type="PANTHER" id="PTHR43133:SF51">
    <property type="entry name" value="RNA POLYMERASE SIGMA FACTOR"/>
    <property type="match status" value="1"/>
</dbReference>
<dbReference type="RefSeq" id="WP_023509278.1">
    <property type="nucleotide sequence ID" value="NZ_AWTC01000004.1"/>
</dbReference>
<comment type="similarity">
    <text evidence="1">Belongs to the sigma-70 factor family. ECF subfamily.</text>
</comment>
<evidence type="ECO:0000256" key="3">
    <source>
        <dbReference type="ARBA" id="ARBA00023082"/>
    </source>
</evidence>
<dbReference type="InterPro" id="IPR039425">
    <property type="entry name" value="RNA_pol_sigma-70-like"/>
</dbReference>
<keyword evidence="8" id="KW-1185">Reference proteome</keyword>
<sequence length="170" mass="20372">MSGNFFNRVKKRDDQLFTDLMASCHSELYRLAWHYLKNEHDALDALQEVSCRVYKHFHKVENPKYVKTWMIRIMINYCLDELKRQRKAMPVDSVPDRFETPPDQAAKLDIEQLVHGLDEKYQLIILLKYYHQYTLSEIAENLDIPLGTVKTRLNHGLERLRNQLDREEEH</sequence>
<dbReference type="InterPro" id="IPR007627">
    <property type="entry name" value="RNA_pol_sigma70_r2"/>
</dbReference>
<reference evidence="7 8" key="1">
    <citation type="journal article" date="2013" name="Genome Announc.">
        <title>Genome Sequence of Sporolactobacillus laevolacticus DSM442, an Efficient Polymer-Grade D-Lactate Producer from Agricultural Waste Cottonseed as a Nitrogen Source.</title>
        <authorList>
            <person name="Wang H."/>
            <person name="Wang L."/>
            <person name="Ju J."/>
            <person name="Yu B."/>
            <person name="Ma Y."/>
        </authorList>
    </citation>
    <scope>NUCLEOTIDE SEQUENCE [LARGE SCALE GENOMIC DNA]</scope>
    <source>
        <strain evidence="7 8">DSM 442</strain>
    </source>
</reference>
<dbReference type="Proteomes" id="UP000018296">
    <property type="component" value="Unassembled WGS sequence"/>
</dbReference>
<dbReference type="GO" id="GO:0006352">
    <property type="term" value="P:DNA-templated transcription initiation"/>
    <property type="evidence" value="ECO:0007669"/>
    <property type="project" value="InterPro"/>
</dbReference>
<evidence type="ECO:0000259" key="6">
    <source>
        <dbReference type="Pfam" id="PF08281"/>
    </source>
</evidence>
<accession>V6IYL9</accession>
<dbReference type="SUPFAM" id="SSF88946">
    <property type="entry name" value="Sigma2 domain of RNA polymerase sigma factors"/>
    <property type="match status" value="1"/>
</dbReference>
<evidence type="ECO:0000256" key="4">
    <source>
        <dbReference type="ARBA" id="ARBA00023163"/>
    </source>
</evidence>
<dbReference type="OrthoDB" id="9782703at2"/>
<dbReference type="AlphaFoldDB" id="V6IYL9"/>
<dbReference type="InterPro" id="IPR036388">
    <property type="entry name" value="WH-like_DNA-bd_sf"/>
</dbReference>
<evidence type="ECO:0000313" key="7">
    <source>
        <dbReference type="EMBL" id="EST12500.1"/>
    </source>
</evidence>
<dbReference type="Gene3D" id="1.10.10.10">
    <property type="entry name" value="Winged helix-like DNA-binding domain superfamily/Winged helix DNA-binding domain"/>
    <property type="match status" value="1"/>
</dbReference>
<dbReference type="Gene3D" id="1.10.1740.10">
    <property type="match status" value="1"/>
</dbReference>
<feature type="domain" description="RNA polymerase sigma-70 region 2" evidence="5">
    <location>
        <begin position="21"/>
        <end position="87"/>
    </location>
</feature>
<dbReference type="PANTHER" id="PTHR43133">
    <property type="entry name" value="RNA POLYMERASE ECF-TYPE SIGMA FACTO"/>
    <property type="match status" value="1"/>
</dbReference>
<evidence type="ECO:0000256" key="1">
    <source>
        <dbReference type="ARBA" id="ARBA00010641"/>
    </source>
</evidence>
<organism evidence="7 8">
    <name type="scientific">Sporolactobacillus laevolacticus DSM 442</name>
    <dbReference type="NCBI Taxonomy" id="1395513"/>
    <lineage>
        <taxon>Bacteria</taxon>
        <taxon>Bacillati</taxon>
        <taxon>Bacillota</taxon>
        <taxon>Bacilli</taxon>
        <taxon>Bacillales</taxon>
        <taxon>Sporolactobacillaceae</taxon>
        <taxon>Sporolactobacillus</taxon>
    </lineage>
</organism>
<dbReference type="EMBL" id="AWTC01000004">
    <property type="protein sequence ID" value="EST12500.1"/>
    <property type="molecule type" value="Genomic_DNA"/>
</dbReference>
<dbReference type="eggNOG" id="COG1595">
    <property type="taxonomic scope" value="Bacteria"/>
</dbReference>
<keyword evidence="3" id="KW-0731">Sigma factor</keyword>
<dbReference type="GO" id="GO:0003677">
    <property type="term" value="F:DNA binding"/>
    <property type="evidence" value="ECO:0007669"/>
    <property type="project" value="InterPro"/>
</dbReference>
<dbReference type="Pfam" id="PF04542">
    <property type="entry name" value="Sigma70_r2"/>
    <property type="match status" value="1"/>
</dbReference>
<keyword evidence="2" id="KW-0805">Transcription regulation</keyword>
<protein>
    <submittedName>
        <fullName evidence="7">RNA polymerase sigma factor</fullName>
    </submittedName>
</protein>
<proteinExistence type="inferred from homology"/>
<dbReference type="CDD" id="cd06171">
    <property type="entry name" value="Sigma70_r4"/>
    <property type="match status" value="1"/>
</dbReference>
<feature type="domain" description="RNA polymerase sigma factor 70 region 4 type 2" evidence="6">
    <location>
        <begin position="109"/>
        <end position="160"/>
    </location>
</feature>
<dbReference type="Pfam" id="PF08281">
    <property type="entry name" value="Sigma70_r4_2"/>
    <property type="match status" value="1"/>
</dbReference>
<evidence type="ECO:0000259" key="5">
    <source>
        <dbReference type="Pfam" id="PF04542"/>
    </source>
</evidence>
<keyword evidence="4" id="KW-0804">Transcription</keyword>
<evidence type="ECO:0000256" key="2">
    <source>
        <dbReference type="ARBA" id="ARBA00023015"/>
    </source>
</evidence>
<gene>
    <name evidence="7" type="ORF">P343_04885</name>
</gene>
<name>V6IYL9_9BACL</name>
<comment type="caution">
    <text evidence="7">The sequence shown here is derived from an EMBL/GenBank/DDBJ whole genome shotgun (WGS) entry which is preliminary data.</text>
</comment>
<dbReference type="SUPFAM" id="SSF88659">
    <property type="entry name" value="Sigma3 and sigma4 domains of RNA polymerase sigma factors"/>
    <property type="match status" value="1"/>
</dbReference>
<dbReference type="STRING" id="1395513.P343_04885"/>
<dbReference type="InterPro" id="IPR014284">
    <property type="entry name" value="RNA_pol_sigma-70_dom"/>
</dbReference>
<dbReference type="InterPro" id="IPR013324">
    <property type="entry name" value="RNA_pol_sigma_r3/r4-like"/>
</dbReference>
<dbReference type="PATRIC" id="fig|1395513.3.peg.1000"/>
<dbReference type="InterPro" id="IPR013325">
    <property type="entry name" value="RNA_pol_sigma_r2"/>
</dbReference>
<dbReference type="GO" id="GO:0016987">
    <property type="term" value="F:sigma factor activity"/>
    <property type="evidence" value="ECO:0007669"/>
    <property type="project" value="UniProtKB-KW"/>
</dbReference>
<dbReference type="InterPro" id="IPR013249">
    <property type="entry name" value="RNA_pol_sigma70_r4_t2"/>
</dbReference>
<evidence type="ECO:0000313" key="8">
    <source>
        <dbReference type="Proteomes" id="UP000018296"/>
    </source>
</evidence>
<dbReference type="NCBIfam" id="TIGR02937">
    <property type="entry name" value="sigma70-ECF"/>
    <property type="match status" value="1"/>
</dbReference>